<protein>
    <submittedName>
        <fullName evidence="2">RecA-superfamily ATPases implicated in signal transduction</fullName>
    </submittedName>
</protein>
<reference evidence="2 3" key="1">
    <citation type="submission" date="2018-09" db="EMBL/GenBank/DDBJ databases">
        <title>Complete genome sequence of Euzebya sp. DY32-46 isolated from seawater of Pacific Ocean.</title>
        <authorList>
            <person name="Xu L."/>
            <person name="Wu Y.-H."/>
            <person name="Xu X.-W."/>
        </authorList>
    </citation>
    <scope>NUCLEOTIDE SEQUENCE [LARGE SCALE GENOMIC DNA]</scope>
    <source>
        <strain evidence="2 3">DY32-46</strain>
        <plasmid evidence="3">pedy32-46i</plasmid>
    </source>
</reference>
<dbReference type="AlphaFoldDB" id="A0A346Y6A1"/>
<proteinExistence type="predicted"/>
<dbReference type="OrthoDB" id="2020141at2"/>
<keyword evidence="3" id="KW-1185">Reference proteome</keyword>
<dbReference type="Proteomes" id="UP000264006">
    <property type="component" value="Plasmid pEDY32-46I"/>
</dbReference>
<geneLocation type="plasmid" evidence="3">
    <name>pedy32-46i</name>
</geneLocation>
<name>A0A346Y6A1_9ACTN</name>
<dbReference type="PANTHER" id="PTHR34301">
    <property type="entry name" value="DNA-BINDING PROTEIN-RELATED"/>
    <property type="match status" value="1"/>
</dbReference>
<dbReference type="KEGG" id="euz:DVS28_b0228"/>
<evidence type="ECO:0000313" key="3">
    <source>
        <dbReference type="Proteomes" id="UP000264006"/>
    </source>
</evidence>
<gene>
    <name evidence="2" type="ORF">DVS28_b0228</name>
</gene>
<dbReference type="Pfam" id="PF13191">
    <property type="entry name" value="AAA_16"/>
    <property type="match status" value="1"/>
</dbReference>
<evidence type="ECO:0000259" key="1">
    <source>
        <dbReference type="Pfam" id="PF13191"/>
    </source>
</evidence>
<dbReference type="InterPro" id="IPR027417">
    <property type="entry name" value="P-loop_NTPase"/>
</dbReference>
<feature type="domain" description="Orc1-like AAA ATPase" evidence="1">
    <location>
        <begin position="50"/>
        <end position="179"/>
    </location>
</feature>
<dbReference type="Gene3D" id="3.40.50.300">
    <property type="entry name" value="P-loop containing nucleotide triphosphate hydrolases"/>
    <property type="match status" value="1"/>
</dbReference>
<sequence>MPDPFKQAGNPVLSAADNPFRPGIGRVPPAFGGREGALGAAKVIIDVLAGGGDPDFLLIRGVRGVGKTALMAYARRHANDAGVVCVHLEADRGPADPAVTINRLISAADAIAGRRAVRRLIARVDGLKLGPSGIEVSLDDRRPATSTVEEIMTALAATAAAAGRGVLLTVDEVQEAEDALFRPLMRAVHYAAQEAHPVGLIAAGLPGATDALRAEGQTYTERLDTVELGMLGTAGVAEAIRAPFDNHGVTVDDTVVETVARDSGGYPFFVQLWGWALWLSATDRVRIGPESLPAARDRVSQRTDRFMLNRAKRIPTGRARHLVAALARAGGHASTADLLAATGFTSGQYSPVRQELLDSGLVFVPARGRLAFSVPGFADWIDRNGADQ</sequence>
<organism evidence="2 3">
    <name type="scientific">Euzebya pacifica</name>
    <dbReference type="NCBI Taxonomy" id="1608957"/>
    <lineage>
        <taxon>Bacteria</taxon>
        <taxon>Bacillati</taxon>
        <taxon>Actinomycetota</taxon>
        <taxon>Nitriliruptoria</taxon>
        <taxon>Euzebyales</taxon>
    </lineage>
</organism>
<dbReference type="InterPro" id="IPR041664">
    <property type="entry name" value="AAA_16"/>
</dbReference>
<dbReference type="SUPFAM" id="SSF52540">
    <property type="entry name" value="P-loop containing nucleoside triphosphate hydrolases"/>
    <property type="match status" value="1"/>
</dbReference>
<keyword evidence="2" id="KW-0614">Plasmid</keyword>
<accession>A0A346Y6A1</accession>
<evidence type="ECO:0000313" key="2">
    <source>
        <dbReference type="EMBL" id="AXV09998.1"/>
    </source>
</evidence>
<dbReference type="EMBL" id="CP031166">
    <property type="protein sequence ID" value="AXV09998.1"/>
    <property type="molecule type" value="Genomic_DNA"/>
</dbReference>
<dbReference type="RefSeq" id="WP_114594593.1">
    <property type="nucleotide sequence ID" value="NZ_CP031166.1"/>
</dbReference>
<dbReference type="PANTHER" id="PTHR34301:SF8">
    <property type="entry name" value="ATPASE DOMAIN-CONTAINING PROTEIN"/>
    <property type="match status" value="1"/>
</dbReference>